<evidence type="ECO:0000313" key="2">
    <source>
        <dbReference type="EMBL" id="MBC2605595.1"/>
    </source>
</evidence>
<dbReference type="AlphaFoldDB" id="A0A7X1B732"/>
<dbReference type="EMBL" id="JACHVC010000006">
    <property type="protein sequence ID" value="MBC2605595.1"/>
    <property type="molecule type" value="Genomic_DNA"/>
</dbReference>
<name>A0A7X1B732_9BACT</name>
<accession>A0A7X1B732</accession>
<dbReference type="Proteomes" id="UP000526501">
    <property type="component" value="Unassembled WGS sequence"/>
</dbReference>
<comment type="caution">
    <text evidence="2">The sequence shown here is derived from an EMBL/GenBank/DDBJ whole genome shotgun (WGS) entry which is preliminary data.</text>
</comment>
<evidence type="ECO:0000313" key="3">
    <source>
        <dbReference type="Proteomes" id="UP000526501"/>
    </source>
</evidence>
<evidence type="ECO:0000259" key="1">
    <source>
        <dbReference type="Pfam" id="PF00248"/>
    </source>
</evidence>
<proteinExistence type="predicted"/>
<sequence>MEYRRYGRTEINMPVITCGGMRFQQSWSDMPLDKIKPGGQANLEAAIRFSLEMGANHIETARGYGTSDMQLGQVLPSFNRDELIVQTKVCPEEDPKLFLENFEKSLAYLKLDYVDLFSIHGINDASLLDITMRDGGCMEVAQKLKEQGRVRHIGFSTHASNEVICQANASNLFDYVNLHWYFVNELNWEAVEIAHKNDMGVFIISPNDKGGKLYAPPEKLTELCGDLHPMQWNALFCLSRPEVHTLSMGISCPQDFDTHLEMLEHYENAQAVMAPIEVKLRAEMEKALGKEWCSGWWKGIPEWEELPNGVNVKEILRLFTYAKSLDLVDWGKMRYNLLGAAGHWFPGQKVSDYDKSQMREKLSESPFVDQIPDILTEAHALFNEGQLKRLSES</sequence>
<dbReference type="Gene3D" id="3.20.20.100">
    <property type="entry name" value="NADP-dependent oxidoreductase domain"/>
    <property type="match status" value="1"/>
</dbReference>
<dbReference type="SUPFAM" id="SSF51430">
    <property type="entry name" value="NAD(P)-linked oxidoreductase"/>
    <property type="match status" value="1"/>
</dbReference>
<dbReference type="GO" id="GO:0016491">
    <property type="term" value="F:oxidoreductase activity"/>
    <property type="evidence" value="ECO:0007669"/>
    <property type="project" value="InterPro"/>
</dbReference>
<dbReference type="PANTHER" id="PTHR43312">
    <property type="entry name" value="D-THREO-ALDOSE 1-DEHYDROGENASE"/>
    <property type="match status" value="1"/>
</dbReference>
<dbReference type="InterPro" id="IPR053135">
    <property type="entry name" value="AKR2_Oxidoreductase"/>
</dbReference>
<protein>
    <submittedName>
        <fullName evidence="2">Aldo/keto reductase</fullName>
    </submittedName>
</protein>
<gene>
    <name evidence="2" type="ORF">H5P27_06015</name>
</gene>
<organism evidence="2 3">
    <name type="scientific">Pelagicoccus albus</name>
    <dbReference type="NCBI Taxonomy" id="415222"/>
    <lineage>
        <taxon>Bacteria</taxon>
        <taxon>Pseudomonadati</taxon>
        <taxon>Verrucomicrobiota</taxon>
        <taxon>Opitutia</taxon>
        <taxon>Puniceicoccales</taxon>
        <taxon>Pelagicoccaceae</taxon>
        <taxon>Pelagicoccus</taxon>
    </lineage>
</organism>
<dbReference type="RefSeq" id="WP_185659466.1">
    <property type="nucleotide sequence ID" value="NZ_CAWPOO010000006.1"/>
</dbReference>
<dbReference type="FunFam" id="3.20.20.100:FF:000070">
    <property type="entry name" value="Aldo/keto reductase"/>
    <property type="match status" value="1"/>
</dbReference>
<reference evidence="2 3" key="1">
    <citation type="submission" date="2020-07" db="EMBL/GenBank/DDBJ databases">
        <authorList>
            <person name="Feng X."/>
        </authorList>
    </citation>
    <scope>NUCLEOTIDE SEQUENCE [LARGE SCALE GENOMIC DNA]</scope>
    <source>
        <strain evidence="2 3">JCM23202</strain>
    </source>
</reference>
<dbReference type="InterPro" id="IPR036812">
    <property type="entry name" value="NAD(P)_OxRdtase_dom_sf"/>
</dbReference>
<dbReference type="CDD" id="cd19096">
    <property type="entry name" value="AKR_Fe-S_oxidoreductase"/>
    <property type="match status" value="1"/>
</dbReference>
<dbReference type="PANTHER" id="PTHR43312:SF2">
    <property type="entry name" value="OXIDOREDUCTASE"/>
    <property type="match status" value="1"/>
</dbReference>
<feature type="domain" description="NADP-dependent oxidoreductase" evidence="1">
    <location>
        <begin position="16"/>
        <end position="206"/>
    </location>
</feature>
<dbReference type="PRINTS" id="PR00069">
    <property type="entry name" value="ALDKETRDTASE"/>
</dbReference>
<dbReference type="InterPro" id="IPR020471">
    <property type="entry name" value="AKR"/>
</dbReference>
<dbReference type="Pfam" id="PF00248">
    <property type="entry name" value="Aldo_ket_red"/>
    <property type="match status" value="1"/>
</dbReference>
<dbReference type="InterPro" id="IPR023210">
    <property type="entry name" value="NADP_OxRdtase_dom"/>
</dbReference>
<keyword evidence="3" id="KW-1185">Reference proteome</keyword>